<organism evidence="1 2">
    <name type="scientific">Oculimacula yallundae</name>
    <dbReference type="NCBI Taxonomy" id="86028"/>
    <lineage>
        <taxon>Eukaryota</taxon>
        <taxon>Fungi</taxon>
        <taxon>Dikarya</taxon>
        <taxon>Ascomycota</taxon>
        <taxon>Pezizomycotina</taxon>
        <taxon>Leotiomycetes</taxon>
        <taxon>Helotiales</taxon>
        <taxon>Ploettnerulaceae</taxon>
        <taxon>Oculimacula</taxon>
    </lineage>
</organism>
<sequence length="266" mass="29922">MDETEESNFQLFRDCLSTPLIAKSTNTATPTKTPRKARGGRKNAIKPVIQTEEPNDAEELGEFIDYLATEIFTSLPINLRTLSYTKWLNTPALQAAYTDPLALSSSNNILDALPPSITDTLTSYSLLPPNLTATEYLTPILSTYLTTLLTPPPAPRATLQQATECEICERGWIPLTYHHLIPRSAHAKVLKRGWHTEDQLENVAWLCRACHSFVHSVASGEELAREWFTVERLLEREDVRRFAGKDPPRAFMLLLNNSLAPLQIHQ</sequence>
<dbReference type="CDD" id="cd00085">
    <property type="entry name" value="HNHc"/>
    <property type="match status" value="1"/>
</dbReference>
<evidence type="ECO:0000313" key="2">
    <source>
        <dbReference type="Proteomes" id="UP001595075"/>
    </source>
</evidence>
<evidence type="ECO:0000313" key="1">
    <source>
        <dbReference type="EMBL" id="KAL2072205.1"/>
    </source>
</evidence>
<reference evidence="1 2" key="1">
    <citation type="journal article" date="2024" name="Commun. Biol.">
        <title>Comparative genomic analysis of thermophilic fungi reveals convergent evolutionary adaptations and gene losses.</title>
        <authorList>
            <person name="Steindorff A.S."/>
            <person name="Aguilar-Pontes M.V."/>
            <person name="Robinson A.J."/>
            <person name="Andreopoulos B."/>
            <person name="LaButti K."/>
            <person name="Kuo A."/>
            <person name="Mondo S."/>
            <person name="Riley R."/>
            <person name="Otillar R."/>
            <person name="Haridas S."/>
            <person name="Lipzen A."/>
            <person name="Grimwood J."/>
            <person name="Schmutz J."/>
            <person name="Clum A."/>
            <person name="Reid I.D."/>
            <person name="Moisan M.C."/>
            <person name="Butler G."/>
            <person name="Nguyen T.T.M."/>
            <person name="Dewar K."/>
            <person name="Conant G."/>
            <person name="Drula E."/>
            <person name="Henrissat B."/>
            <person name="Hansel C."/>
            <person name="Singer S."/>
            <person name="Hutchinson M.I."/>
            <person name="de Vries R.P."/>
            <person name="Natvig D.O."/>
            <person name="Powell A.J."/>
            <person name="Tsang A."/>
            <person name="Grigoriev I.V."/>
        </authorList>
    </citation>
    <scope>NUCLEOTIDE SEQUENCE [LARGE SCALE GENOMIC DNA]</scope>
    <source>
        <strain evidence="1 2">CBS 494.80</strain>
    </source>
</reference>
<dbReference type="PANTHER" id="PTHR37827">
    <property type="entry name" value="TUDOR DOMAIN-CONTAINING PROTEIN"/>
    <property type="match status" value="1"/>
</dbReference>
<dbReference type="PANTHER" id="PTHR37827:SF1">
    <property type="entry name" value="HNH DOMAIN-CONTAINING PROTEIN"/>
    <property type="match status" value="1"/>
</dbReference>
<protein>
    <recommendedName>
        <fullName evidence="3">HNH domain-containing protein</fullName>
    </recommendedName>
</protein>
<keyword evidence="2" id="KW-1185">Reference proteome</keyword>
<proteinExistence type="predicted"/>
<name>A0ABR4CQT6_9HELO</name>
<comment type="caution">
    <text evidence="1">The sequence shown here is derived from an EMBL/GenBank/DDBJ whole genome shotgun (WGS) entry which is preliminary data.</text>
</comment>
<dbReference type="EMBL" id="JAZHXI010000004">
    <property type="protein sequence ID" value="KAL2072205.1"/>
    <property type="molecule type" value="Genomic_DNA"/>
</dbReference>
<dbReference type="Proteomes" id="UP001595075">
    <property type="component" value="Unassembled WGS sequence"/>
</dbReference>
<dbReference type="Gene3D" id="1.10.30.50">
    <property type="match status" value="1"/>
</dbReference>
<accession>A0ABR4CQT6</accession>
<evidence type="ECO:0008006" key="3">
    <source>
        <dbReference type="Google" id="ProtNLM"/>
    </source>
</evidence>
<gene>
    <name evidence="1" type="ORF">VTL71DRAFT_11548</name>
</gene>
<dbReference type="InterPro" id="IPR003615">
    <property type="entry name" value="HNH_nuc"/>
</dbReference>